<dbReference type="InterPro" id="IPR011009">
    <property type="entry name" value="Kinase-like_dom_sf"/>
</dbReference>
<dbReference type="SMART" id="SM00220">
    <property type="entry name" value="S_TKc"/>
    <property type="match status" value="1"/>
</dbReference>
<dbReference type="SUPFAM" id="SSF56112">
    <property type="entry name" value="Protein kinase-like (PK-like)"/>
    <property type="match status" value="1"/>
</dbReference>
<evidence type="ECO:0000256" key="4">
    <source>
        <dbReference type="ARBA" id="ARBA00022741"/>
    </source>
</evidence>
<keyword evidence="9" id="KW-1185">Reference proteome</keyword>
<gene>
    <name evidence="8" type="ORF">EAE98_001762</name>
</gene>
<keyword evidence="4" id="KW-0547">Nucleotide-binding</keyword>
<accession>A0ABQ7IZT4</accession>
<evidence type="ECO:0000313" key="9">
    <source>
        <dbReference type="Proteomes" id="UP000783213"/>
    </source>
</evidence>
<protein>
    <recommendedName>
        <fullName evidence="1">non-specific serine/threonine protein kinase</fullName>
        <ecNumber evidence="1">2.7.11.1</ecNumber>
    </recommendedName>
</protein>
<keyword evidence="2" id="KW-0723">Serine/threonine-protein kinase</keyword>
<dbReference type="InterPro" id="IPR050339">
    <property type="entry name" value="CC_SR_Kinase"/>
</dbReference>
<comment type="caution">
    <text evidence="8">The sequence shown here is derived from an EMBL/GenBank/DDBJ whole genome shotgun (WGS) entry which is preliminary data.</text>
</comment>
<sequence length="336" mass="38594">MAFVLKPVARSIFEHSRELKKESVEVRQIRHRVEEDKENRVLVYVYATSNVLEMINDCPPLPLQARKAILKELGLALKDMHARNWIHIDVKPDNVFIDRFVNMETKFCLEKVQLGDLDGALYVTDTHLLNHKIGKVMWQSPEGQLGRGMGKHSEVFSLGLLANQIQSLQSPSFQQHGSFQCLFVLTGVESFHLDFDSLSVELERVILGKLLSNFGPLPDALAKHVDDEKAGELLEDLWKMIEENEERAEEYEPFGQWTEADYPNLDNDAKRLILRMTNLHPGKRVEMVDIMTDPYWDGVGSMGLFGTEECFEDDANQKSNPRERDDMSTLWQMFAT</sequence>
<keyword evidence="6" id="KW-0067">ATP-binding</keyword>
<dbReference type="PANTHER" id="PTHR11042">
    <property type="entry name" value="EUKARYOTIC TRANSLATION INITIATION FACTOR 2-ALPHA KINASE EIF2-ALPHA KINASE -RELATED"/>
    <property type="match status" value="1"/>
</dbReference>
<evidence type="ECO:0000313" key="8">
    <source>
        <dbReference type="EMBL" id="KAF7937448.1"/>
    </source>
</evidence>
<dbReference type="Gene3D" id="1.10.510.10">
    <property type="entry name" value="Transferase(Phosphotransferase) domain 1"/>
    <property type="match status" value="1"/>
</dbReference>
<dbReference type="Pfam" id="PF00069">
    <property type="entry name" value="Pkinase"/>
    <property type="match status" value="1"/>
</dbReference>
<feature type="domain" description="Protein kinase" evidence="7">
    <location>
        <begin position="1"/>
        <end position="296"/>
    </location>
</feature>
<evidence type="ECO:0000256" key="1">
    <source>
        <dbReference type="ARBA" id="ARBA00012513"/>
    </source>
</evidence>
<dbReference type="PANTHER" id="PTHR11042:SF160">
    <property type="entry name" value="EUKARYOTIC TRANSLATION INITIATION FACTOR 2-ALPHA KINASE 1"/>
    <property type="match status" value="1"/>
</dbReference>
<evidence type="ECO:0000256" key="5">
    <source>
        <dbReference type="ARBA" id="ARBA00022777"/>
    </source>
</evidence>
<evidence type="ECO:0000259" key="7">
    <source>
        <dbReference type="PROSITE" id="PS50011"/>
    </source>
</evidence>
<keyword evidence="5" id="KW-0418">Kinase</keyword>
<dbReference type="EC" id="2.7.11.1" evidence="1"/>
<proteinExistence type="predicted"/>
<dbReference type="PROSITE" id="PS50011">
    <property type="entry name" value="PROTEIN_KINASE_DOM"/>
    <property type="match status" value="1"/>
</dbReference>
<dbReference type="InterPro" id="IPR000719">
    <property type="entry name" value="Prot_kinase_dom"/>
</dbReference>
<dbReference type="EMBL" id="RCSX01000003">
    <property type="protein sequence ID" value="KAF7937448.1"/>
    <property type="molecule type" value="Genomic_DNA"/>
</dbReference>
<organism evidence="8 9">
    <name type="scientific">Botrytis deweyae</name>
    <dbReference type="NCBI Taxonomy" id="2478750"/>
    <lineage>
        <taxon>Eukaryota</taxon>
        <taxon>Fungi</taxon>
        <taxon>Dikarya</taxon>
        <taxon>Ascomycota</taxon>
        <taxon>Pezizomycotina</taxon>
        <taxon>Leotiomycetes</taxon>
        <taxon>Helotiales</taxon>
        <taxon>Sclerotiniaceae</taxon>
        <taxon>Botrytis</taxon>
    </lineage>
</organism>
<evidence type="ECO:0000256" key="2">
    <source>
        <dbReference type="ARBA" id="ARBA00022527"/>
    </source>
</evidence>
<dbReference type="RefSeq" id="XP_038814366.1">
    <property type="nucleotide sequence ID" value="XM_038949381.1"/>
</dbReference>
<evidence type="ECO:0000256" key="6">
    <source>
        <dbReference type="ARBA" id="ARBA00022840"/>
    </source>
</evidence>
<dbReference type="GeneID" id="62228536"/>
<name>A0ABQ7IZT4_9HELO</name>
<keyword evidence="3" id="KW-0808">Transferase</keyword>
<dbReference type="Proteomes" id="UP000783213">
    <property type="component" value="Unassembled WGS sequence"/>
</dbReference>
<evidence type="ECO:0000256" key="3">
    <source>
        <dbReference type="ARBA" id="ARBA00022679"/>
    </source>
</evidence>
<reference evidence="8 9" key="1">
    <citation type="journal article" date="2020" name="Genome Biol. Evol.">
        <title>Comparative genomics of Sclerotiniaceae.</title>
        <authorList>
            <person name="Valero Jimenez C.A."/>
            <person name="Steentjes M."/>
            <person name="Scholten O.E."/>
            <person name="Van Kan J.A.L."/>
        </authorList>
    </citation>
    <scope>NUCLEOTIDE SEQUENCE [LARGE SCALE GENOMIC DNA]</scope>
    <source>
        <strain evidence="8 9">B1</strain>
    </source>
</reference>